<proteinExistence type="predicted"/>
<dbReference type="RefSeq" id="WP_013565018.1">
    <property type="nucleotide sequence ID" value="NC_014962.1"/>
</dbReference>
<protein>
    <submittedName>
        <fullName evidence="3">CRISPR-associated RAMP protein, Cmr1 family</fullName>
    </submittedName>
</protein>
<dbReference type="EMBL" id="CP002353">
    <property type="protein sequence ID" value="ADV62730.1"/>
    <property type="molecule type" value="Genomic_DNA"/>
</dbReference>
<feature type="domain" description="CRISPR type III-associated protein" evidence="2">
    <location>
        <begin position="36"/>
        <end position="214"/>
    </location>
</feature>
<dbReference type="eggNOG" id="COG1367">
    <property type="taxonomic scope" value="Bacteria"/>
</dbReference>
<name>E8R4C9_ISOPI</name>
<dbReference type="Proteomes" id="UP000008631">
    <property type="component" value="Chromosome"/>
</dbReference>
<evidence type="ECO:0000313" key="4">
    <source>
        <dbReference type="Proteomes" id="UP000008631"/>
    </source>
</evidence>
<dbReference type="KEGG" id="ipa:Isop_2151"/>
<gene>
    <name evidence="3" type="ordered locus">Isop_2151</name>
</gene>
<dbReference type="OrthoDB" id="190500at2"/>
<dbReference type="AlphaFoldDB" id="E8R4C9"/>
<organism evidence="3 4">
    <name type="scientific">Isosphaera pallida (strain ATCC 43644 / DSM 9630 / IS1B)</name>
    <dbReference type="NCBI Taxonomy" id="575540"/>
    <lineage>
        <taxon>Bacteria</taxon>
        <taxon>Pseudomonadati</taxon>
        <taxon>Planctomycetota</taxon>
        <taxon>Planctomycetia</taxon>
        <taxon>Isosphaerales</taxon>
        <taxon>Isosphaeraceae</taxon>
        <taxon>Isosphaera</taxon>
    </lineage>
</organism>
<evidence type="ECO:0000313" key="3">
    <source>
        <dbReference type="EMBL" id="ADV62730.1"/>
    </source>
</evidence>
<dbReference type="GO" id="GO:0051607">
    <property type="term" value="P:defense response to virus"/>
    <property type="evidence" value="ECO:0007669"/>
    <property type="project" value="UniProtKB-KW"/>
</dbReference>
<dbReference type="InterPro" id="IPR005537">
    <property type="entry name" value="RAMP_III_fam"/>
</dbReference>
<reference key="1">
    <citation type="submission" date="2010-11" db="EMBL/GenBank/DDBJ databases">
        <title>The complete sequence of chromosome of Isophaera pallida ATCC 43644.</title>
        <authorList>
            <consortium name="US DOE Joint Genome Institute (JGI-PGF)"/>
            <person name="Lucas S."/>
            <person name="Copeland A."/>
            <person name="Lapidus A."/>
            <person name="Bruce D."/>
            <person name="Goodwin L."/>
            <person name="Pitluck S."/>
            <person name="Kyrpides N."/>
            <person name="Mavromatis K."/>
            <person name="Pagani I."/>
            <person name="Ivanova N."/>
            <person name="Saunders E."/>
            <person name="Brettin T."/>
            <person name="Detter J.C."/>
            <person name="Han C."/>
            <person name="Tapia R."/>
            <person name="Land M."/>
            <person name="Hauser L."/>
            <person name="Markowitz V."/>
            <person name="Cheng J.-F."/>
            <person name="Hugenholtz P."/>
            <person name="Woyke T."/>
            <person name="Wu D."/>
            <person name="Eisen J.A."/>
        </authorList>
    </citation>
    <scope>NUCLEOTIDE SEQUENCE</scope>
    <source>
        <strain>ATCC 43644</strain>
    </source>
</reference>
<keyword evidence="4" id="KW-1185">Reference proteome</keyword>
<dbReference type="Pfam" id="PF03787">
    <property type="entry name" value="RAMPs"/>
    <property type="match status" value="1"/>
</dbReference>
<accession>E8R4C9</accession>
<evidence type="ECO:0000259" key="2">
    <source>
        <dbReference type="Pfam" id="PF03787"/>
    </source>
</evidence>
<dbReference type="InParanoid" id="E8R4C9"/>
<reference evidence="3 4" key="2">
    <citation type="journal article" date="2011" name="Stand. Genomic Sci.">
        <title>Complete genome sequence of Isosphaera pallida type strain (IS1B).</title>
        <authorList>
            <consortium name="US DOE Joint Genome Institute (JGI-PGF)"/>
            <person name="Goker M."/>
            <person name="Cleland D."/>
            <person name="Saunders E."/>
            <person name="Lapidus A."/>
            <person name="Nolan M."/>
            <person name="Lucas S."/>
            <person name="Hammon N."/>
            <person name="Deshpande S."/>
            <person name="Cheng J.F."/>
            <person name="Tapia R."/>
            <person name="Han C."/>
            <person name="Goodwin L."/>
            <person name="Pitluck S."/>
            <person name="Liolios K."/>
            <person name="Pagani I."/>
            <person name="Ivanova N."/>
            <person name="Mavromatis K."/>
            <person name="Pati A."/>
            <person name="Chen A."/>
            <person name="Palaniappan K."/>
            <person name="Land M."/>
            <person name="Hauser L."/>
            <person name="Chang Y.J."/>
            <person name="Jeffries C.D."/>
            <person name="Detter J.C."/>
            <person name="Beck B."/>
            <person name="Woyke T."/>
            <person name="Bristow J."/>
            <person name="Eisen J.A."/>
            <person name="Markowitz V."/>
            <person name="Hugenholtz P."/>
            <person name="Kyrpides N.C."/>
            <person name="Klenk H.P."/>
        </authorList>
    </citation>
    <scope>NUCLEOTIDE SEQUENCE [LARGE SCALE GENOMIC DNA]</scope>
    <source>
        <strain evidence="4">ATCC 43644 / DSM 9630 / IS1B</strain>
    </source>
</reference>
<keyword evidence="1" id="KW-0051">Antiviral defense</keyword>
<evidence type="ECO:0000256" key="1">
    <source>
        <dbReference type="ARBA" id="ARBA00023118"/>
    </source>
</evidence>
<sequence length="564" mass="63724">MSRWLKLKVELVTPCFLAGSQGSDTTDKELMQEGLRVPSLIGSWRSWLRADLGARMPPNAMRRREDLLFVRRREDLLFGSQHRRDLFRHQEGPGIQARLRVRISHTLTQNQIVSQGQKAGFGIPYDHFRAEGGSAVDSLGYLLGQGLYNFRDGTTRPAIKAGTSFEVEVTIGRTRDNKDNVTEAQLWADLRRTLWLWSNFGGVGSRSRRGWGSVQIMGIENVEAIADAAERQAWQEWFPSFETTTWNEQSRSGLLNRLAEMAGVSKENITQSILYSGPETDLDNPQSCDTPQGETAFAHLRSFVAVVPIRTAHNETWAEALADLANEMLAVRSNIDHKSEKVRSLPRLQDHDTVYQYTCGHTLDVAPYRAAFGLPHPYYFASSEAKALFNTRTGRRASPVLLHVAKVPGDTANRPRYVGRAIWFKARLVPGDRQEIIEERDRNRVIPFRNDKWAVVRMFLKGMSRVNAGMAPGSKPPLVPEPVVRAPEKPAAILPFTLRPGNRYDATLVRLENGEWGALIRSNPQPVPLVSKEPITLDEGHRIEVEYPKDAKEYKVRFKKPLRS</sequence>
<dbReference type="CDD" id="cd09726">
    <property type="entry name" value="RAMP_I_III"/>
    <property type="match status" value="1"/>
</dbReference>
<dbReference type="HOGENOM" id="CLU_482961_0_0_0"/>
<dbReference type="STRING" id="575540.Isop_2151"/>